<dbReference type="EMBL" id="MU005578">
    <property type="protein sequence ID" value="KAF2685692.1"/>
    <property type="molecule type" value="Genomic_DNA"/>
</dbReference>
<evidence type="ECO:0000313" key="2">
    <source>
        <dbReference type="Proteomes" id="UP000799291"/>
    </source>
</evidence>
<gene>
    <name evidence="1" type="ORF">K458DRAFT_387653</name>
</gene>
<protein>
    <submittedName>
        <fullName evidence="1">Uncharacterized protein</fullName>
    </submittedName>
</protein>
<accession>A0A6G1J5A5</accession>
<sequence length="171" mass="19640">MNCRRVLLAKSHTTRRCYNVNKALPEQIQGLVVATSSDSDLQIATQALRFVREKERRDRLQESMMALLKPAQYQSIAQTVETYLEFSYKVNTSARHRPPVLLHQRETPTAKGNRISLVSIVDIGLSRSHRKATRFLYMLSIAGTLPTENRLTQKRVRQLSKDSGKRKMSKK</sequence>
<dbReference type="AlphaFoldDB" id="A0A6G1J5A5"/>
<dbReference type="Proteomes" id="UP000799291">
    <property type="component" value="Unassembled WGS sequence"/>
</dbReference>
<name>A0A6G1J5A5_9PLEO</name>
<reference evidence="1" key="1">
    <citation type="journal article" date="2020" name="Stud. Mycol.">
        <title>101 Dothideomycetes genomes: a test case for predicting lifestyles and emergence of pathogens.</title>
        <authorList>
            <person name="Haridas S."/>
            <person name="Albert R."/>
            <person name="Binder M."/>
            <person name="Bloem J."/>
            <person name="Labutti K."/>
            <person name="Salamov A."/>
            <person name="Andreopoulos B."/>
            <person name="Baker S."/>
            <person name="Barry K."/>
            <person name="Bills G."/>
            <person name="Bluhm B."/>
            <person name="Cannon C."/>
            <person name="Castanera R."/>
            <person name="Culley D."/>
            <person name="Daum C."/>
            <person name="Ezra D."/>
            <person name="Gonzalez J."/>
            <person name="Henrissat B."/>
            <person name="Kuo A."/>
            <person name="Liang C."/>
            <person name="Lipzen A."/>
            <person name="Lutzoni F."/>
            <person name="Magnuson J."/>
            <person name="Mondo S."/>
            <person name="Nolan M."/>
            <person name="Ohm R."/>
            <person name="Pangilinan J."/>
            <person name="Park H.-J."/>
            <person name="Ramirez L."/>
            <person name="Alfaro M."/>
            <person name="Sun H."/>
            <person name="Tritt A."/>
            <person name="Yoshinaga Y."/>
            <person name="Zwiers L.-H."/>
            <person name="Turgeon B."/>
            <person name="Goodwin S."/>
            <person name="Spatafora J."/>
            <person name="Crous P."/>
            <person name="Grigoriev I."/>
        </authorList>
    </citation>
    <scope>NUCLEOTIDE SEQUENCE</scope>
    <source>
        <strain evidence="1">CBS 122367</strain>
    </source>
</reference>
<evidence type="ECO:0000313" key="1">
    <source>
        <dbReference type="EMBL" id="KAF2685692.1"/>
    </source>
</evidence>
<organism evidence="1 2">
    <name type="scientific">Lentithecium fluviatile CBS 122367</name>
    <dbReference type="NCBI Taxonomy" id="1168545"/>
    <lineage>
        <taxon>Eukaryota</taxon>
        <taxon>Fungi</taxon>
        <taxon>Dikarya</taxon>
        <taxon>Ascomycota</taxon>
        <taxon>Pezizomycotina</taxon>
        <taxon>Dothideomycetes</taxon>
        <taxon>Pleosporomycetidae</taxon>
        <taxon>Pleosporales</taxon>
        <taxon>Massarineae</taxon>
        <taxon>Lentitheciaceae</taxon>
        <taxon>Lentithecium</taxon>
    </lineage>
</organism>
<keyword evidence="2" id="KW-1185">Reference proteome</keyword>
<proteinExistence type="predicted"/>